<feature type="compositionally biased region" description="Low complexity" evidence="1">
    <location>
        <begin position="306"/>
        <end position="318"/>
    </location>
</feature>
<dbReference type="InterPro" id="IPR015914">
    <property type="entry name" value="PAPs_N"/>
</dbReference>
<feature type="transmembrane region" description="Helical" evidence="2">
    <location>
        <begin position="356"/>
        <end position="376"/>
    </location>
</feature>
<keyword evidence="3" id="KW-0732">Signal</keyword>
<evidence type="ECO:0000256" key="1">
    <source>
        <dbReference type="SAM" id="MobiDB-lite"/>
    </source>
</evidence>
<dbReference type="GO" id="GO:0046872">
    <property type="term" value="F:metal ion binding"/>
    <property type="evidence" value="ECO:0007669"/>
    <property type="project" value="InterPro"/>
</dbReference>
<feature type="transmembrane region" description="Helical" evidence="2">
    <location>
        <begin position="413"/>
        <end position="430"/>
    </location>
</feature>
<dbReference type="GO" id="GO:0003993">
    <property type="term" value="F:acid phosphatase activity"/>
    <property type="evidence" value="ECO:0007669"/>
    <property type="project" value="InterPro"/>
</dbReference>
<dbReference type="Pfam" id="PF16656">
    <property type="entry name" value="Pur_ac_phosph_N"/>
    <property type="match status" value="1"/>
</dbReference>
<keyword evidence="2" id="KW-1133">Transmembrane helix</keyword>
<dbReference type="Gene3D" id="2.60.40.380">
    <property type="entry name" value="Purple acid phosphatase-like, N-terminal"/>
    <property type="match status" value="1"/>
</dbReference>
<feature type="region of interest" description="Disordered" evidence="1">
    <location>
        <begin position="276"/>
        <end position="327"/>
    </location>
</feature>
<dbReference type="InterPro" id="IPR008963">
    <property type="entry name" value="Purple_acid_Pase-like_N"/>
</dbReference>
<comment type="caution">
    <text evidence="5">The sequence shown here is derived from an EMBL/GenBank/DDBJ whole genome shotgun (WGS) entry which is preliminary data.</text>
</comment>
<keyword evidence="2" id="KW-0472">Membrane</keyword>
<feature type="domain" description="Purple acid phosphatase N-terminal" evidence="4">
    <location>
        <begin position="196"/>
        <end position="275"/>
    </location>
</feature>
<evidence type="ECO:0000259" key="4">
    <source>
        <dbReference type="Pfam" id="PF16656"/>
    </source>
</evidence>
<evidence type="ECO:0000256" key="2">
    <source>
        <dbReference type="SAM" id="Phobius"/>
    </source>
</evidence>
<sequence length="462" mass="50547">MIKIKKIKFFGFLAALVLVGSSVSAMSAPVAAAIGNLSVEFENSPLFSENNFLPGSSVTRFVKVTNNTDLAQDVFTETNNELNSDNFGDVLDLVIKQGGAVVWNGSLTDFFATDKTPLSSINAQQTIQYDYTVSLVNGASNDFQGKTLGFDLVIGFLGTGDVVDDSSGTVTISGSSGGGWPVGLIIYNEAEINVGATTATITWLTNYSATSRVIYSAENEPHDFDYTNPPNYGYAHSTTDDLSKVVSHQVELTGLTPGTLYYYRAVSQASPDTVGLNQSFTTAGNKPEPLTDQIPPGKFQPESEALSSLPPGSSQPPGATGNESPNEVAQPVITETNQEQNGQVAGQEEVCRSRPWWLLATMIIGYLILMVINYLDRFNKELTNLKERLSFIFALLLAAWPVLVYFFTIGFAWWVWLIVLAAYGIVLIYYRYDLLSSNYWRLSLALTLYLFLMLLLLKIFIC</sequence>
<feature type="transmembrane region" description="Helical" evidence="2">
    <location>
        <begin position="388"/>
        <end position="407"/>
    </location>
</feature>
<name>A0A1G1YJB3_9BACT</name>
<dbReference type="SUPFAM" id="SSF49363">
    <property type="entry name" value="Purple acid phosphatase, N-terminal domain"/>
    <property type="match status" value="1"/>
</dbReference>
<feature type="transmembrane region" description="Helical" evidence="2">
    <location>
        <begin position="442"/>
        <end position="461"/>
    </location>
</feature>
<organism evidence="5 6">
    <name type="scientific">Candidatus Buchananbacteria bacterium RIFCSPLOWO2_01_FULL_39_33</name>
    <dbReference type="NCBI Taxonomy" id="1797543"/>
    <lineage>
        <taxon>Bacteria</taxon>
        <taxon>Candidatus Buchananiibacteriota</taxon>
    </lineage>
</organism>
<accession>A0A1G1YJB3</accession>
<dbReference type="EMBL" id="MHIM01000034">
    <property type="protein sequence ID" value="OGY51567.1"/>
    <property type="molecule type" value="Genomic_DNA"/>
</dbReference>
<feature type="chain" id="PRO_5009581563" description="Purple acid phosphatase N-terminal domain-containing protein" evidence="3">
    <location>
        <begin position="28"/>
        <end position="462"/>
    </location>
</feature>
<proteinExistence type="predicted"/>
<feature type="signal peptide" evidence="3">
    <location>
        <begin position="1"/>
        <end position="27"/>
    </location>
</feature>
<keyword evidence="2" id="KW-0812">Transmembrane</keyword>
<evidence type="ECO:0000256" key="3">
    <source>
        <dbReference type="SAM" id="SignalP"/>
    </source>
</evidence>
<dbReference type="AlphaFoldDB" id="A0A1G1YJB3"/>
<reference evidence="5 6" key="1">
    <citation type="journal article" date="2016" name="Nat. Commun.">
        <title>Thousands of microbial genomes shed light on interconnected biogeochemical processes in an aquifer system.</title>
        <authorList>
            <person name="Anantharaman K."/>
            <person name="Brown C.T."/>
            <person name="Hug L.A."/>
            <person name="Sharon I."/>
            <person name="Castelle C.J."/>
            <person name="Probst A.J."/>
            <person name="Thomas B.C."/>
            <person name="Singh A."/>
            <person name="Wilkins M.J."/>
            <person name="Karaoz U."/>
            <person name="Brodie E.L."/>
            <person name="Williams K.H."/>
            <person name="Hubbard S.S."/>
            <person name="Banfield J.F."/>
        </authorList>
    </citation>
    <scope>NUCLEOTIDE SEQUENCE [LARGE SCALE GENOMIC DNA]</scope>
</reference>
<evidence type="ECO:0000313" key="5">
    <source>
        <dbReference type="EMBL" id="OGY51567.1"/>
    </source>
</evidence>
<protein>
    <recommendedName>
        <fullName evidence="4">Purple acid phosphatase N-terminal domain-containing protein</fullName>
    </recommendedName>
</protein>
<gene>
    <name evidence="5" type="ORF">A3A02_02035</name>
</gene>
<dbReference type="Proteomes" id="UP000177376">
    <property type="component" value="Unassembled WGS sequence"/>
</dbReference>
<evidence type="ECO:0000313" key="6">
    <source>
        <dbReference type="Proteomes" id="UP000177376"/>
    </source>
</evidence>